<name>A0A7E4VIZ8_PANRE</name>
<protein>
    <submittedName>
        <fullName evidence="2">Secreted protein</fullName>
    </submittedName>
</protein>
<proteinExistence type="predicted"/>
<dbReference type="Proteomes" id="UP000492821">
    <property type="component" value="Unassembled WGS sequence"/>
</dbReference>
<accession>A0A7E4VIZ8</accession>
<keyword evidence="1" id="KW-1185">Reference proteome</keyword>
<organism evidence="1 2">
    <name type="scientific">Panagrellus redivivus</name>
    <name type="common">Microworm</name>
    <dbReference type="NCBI Taxonomy" id="6233"/>
    <lineage>
        <taxon>Eukaryota</taxon>
        <taxon>Metazoa</taxon>
        <taxon>Ecdysozoa</taxon>
        <taxon>Nematoda</taxon>
        <taxon>Chromadorea</taxon>
        <taxon>Rhabditida</taxon>
        <taxon>Tylenchina</taxon>
        <taxon>Panagrolaimomorpha</taxon>
        <taxon>Panagrolaimoidea</taxon>
        <taxon>Panagrolaimidae</taxon>
        <taxon>Panagrellus</taxon>
    </lineage>
</organism>
<dbReference type="WBParaSite" id="Pan_g21613.t1">
    <property type="protein sequence ID" value="Pan_g21613.t1"/>
    <property type="gene ID" value="Pan_g21613"/>
</dbReference>
<evidence type="ECO:0000313" key="1">
    <source>
        <dbReference type="Proteomes" id="UP000492821"/>
    </source>
</evidence>
<evidence type="ECO:0000313" key="2">
    <source>
        <dbReference type="WBParaSite" id="Pan_g21613.t1"/>
    </source>
</evidence>
<reference evidence="1" key="1">
    <citation type="journal article" date="2013" name="Genetics">
        <title>The draft genome and transcriptome of Panagrellus redivivus are shaped by the harsh demands of a free-living lifestyle.</title>
        <authorList>
            <person name="Srinivasan J."/>
            <person name="Dillman A.R."/>
            <person name="Macchietto M.G."/>
            <person name="Heikkinen L."/>
            <person name="Lakso M."/>
            <person name="Fracchia K.M."/>
            <person name="Antoshechkin I."/>
            <person name="Mortazavi A."/>
            <person name="Wong G."/>
            <person name="Sternberg P.W."/>
        </authorList>
    </citation>
    <scope>NUCLEOTIDE SEQUENCE [LARGE SCALE GENOMIC DNA]</scope>
    <source>
        <strain evidence="1">MT8872</strain>
    </source>
</reference>
<dbReference type="AlphaFoldDB" id="A0A7E4VIZ8"/>
<sequence length="102" mass="11672">MGYAFLAMLDLSLPAYSIKHRRSGCQTNKTTDSRLYSKYDMTLTMVEDVPRRLTTLLRVGVTMLRATSSLGATENEWHRRYHCTDAFFGNCGFKNDVLQRLG</sequence>
<reference evidence="2" key="2">
    <citation type="submission" date="2020-10" db="UniProtKB">
        <authorList>
            <consortium name="WormBaseParasite"/>
        </authorList>
    </citation>
    <scope>IDENTIFICATION</scope>
</reference>